<dbReference type="PANTHER" id="PTHR11732">
    <property type="entry name" value="ALDO/KETO REDUCTASE"/>
    <property type="match status" value="1"/>
</dbReference>
<organism evidence="6 7">
    <name type="scientific">Ditylenchus destructor</name>
    <dbReference type="NCBI Taxonomy" id="166010"/>
    <lineage>
        <taxon>Eukaryota</taxon>
        <taxon>Metazoa</taxon>
        <taxon>Ecdysozoa</taxon>
        <taxon>Nematoda</taxon>
        <taxon>Chromadorea</taxon>
        <taxon>Rhabditida</taxon>
        <taxon>Tylenchina</taxon>
        <taxon>Tylenchomorpha</taxon>
        <taxon>Sphaerularioidea</taxon>
        <taxon>Anguinidae</taxon>
        <taxon>Anguininae</taxon>
        <taxon>Ditylenchus</taxon>
    </lineage>
</organism>
<dbReference type="PROSITE" id="PS00798">
    <property type="entry name" value="ALDOKETO_REDUCTASE_1"/>
    <property type="match status" value="1"/>
</dbReference>
<dbReference type="InterPro" id="IPR023210">
    <property type="entry name" value="NADP_OxRdtase_dom"/>
</dbReference>
<dbReference type="Proteomes" id="UP001201812">
    <property type="component" value="Unassembled WGS sequence"/>
</dbReference>
<dbReference type="Gene3D" id="3.20.20.100">
    <property type="entry name" value="NADP-dependent oxidoreductase domain"/>
    <property type="match status" value="1"/>
</dbReference>
<dbReference type="EMBL" id="JAKKPZ010000138">
    <property type="protein sequence ID" value="KAI1700660.1"/>
    <property type="molecule type" value="Genomic_DNA"/>
</dbReference>
<feature type="chain" id="PRO_5042130918" evidence="4">
    <location>
        <begin position="18"/>
        <end position="342"/>
    </location>
</feature>
<keyword evidence="7" id="KW-1185">Reference proteome</keyword>
<evidence type="ECO:0000313" key="7">
    <source>
        <dbReference type="Proteomes" id="UP001201812"/>
    </source>
</evidence>
<evidence type="ECO:0000259" key="5">
    <source>
        <dbReference type="Pfam" id="PF00248"/>
    </source>
</evidence>
<feature type="signal peptide" evidence="4">
    <location>
        <begin position="1"/>
        <end position="17"/>
    </location>
</feature>
<evidence type="ECO:0000256" key="4">
    <source>
        <dbReference type="SAM" id="SignalP"/>
    </source>
</evidence>
<dbReference type="FunFam" id="3.20.20.100:FF:000029">
    <property type="entry name" value="Aldo-keto reductase"/>
    <property type="match status" value="1"/>
</dbReference>
<feature type="site" description="Lowers pKa of active site Tyr" evidence="3">
    <location>
        <position position="104"/>
    </location>
</feature>
<reference evidence="6" key="1">
    <citation type="submission" date="2022-01" db="EMBL/GenBank/DDBJ databases">
        <title>Genome Sequence Resource for Two Populations of Ditylenchus destructor, the Migratory Endoparasitic Phytonematode.</title>
        <authorList>
            <person name="Zhang H."/>
            <person name="Lin R."/>
            <person name="Xie B."/>
        </authorList>
    </citation>
    <scope>NUCLEOTIDE SEQUENCE</scope>
    <source>
        <strain evidence="6">BazhouSP</strain>
    </source>
</reference>
<dbReference type="Pfam" id="PF00248">
    <property type="entry name" value="Aldo_ket_red"/>
    <property type="match status" value="1"/>
</dbReference>
<feature type="domain" description="NADP-dependent oxidoreductase" evidence="5">
    <location>
        <begin position="55"/>
        <end position="315"/>
    </location>
</feature>
<dbReference type="SUPFAM" id="SSF51430">
    <property type="entry name" value="NAD(P)-linked oxidoreductase"/>
    <property type="match status" value="1"/>
</dbReference>
<evidence type="ECO:0000256" key="1">
    <source>
        <dbReference type="PIRSR" id="PIRSR000097-1"/>
    </source>
</evidence>
<gene>
    <name evidence="6" type="ORF">DdX_16580</name>
</gene>
<accession>A0AAD4MQ60</accession>
<feature type="active site" description="Proton donor" evidence="1">
    <location>
        <position position="75"/>
    </location>
</feature>
<dbReference type="PIRSF" id="PIRSF000097">
    <property type="entry name" value="AKR"/>
    <property type="match status" value="1"/>
</dbReference>
<feature type="binding site" evidence="2">
    <location>
        <position position="137"/>
    </location>
    <ligand>
        <name>substrate</name>
    </ligand>
</feature>
<dbReference type="AlphaFoldDB" id="A0AAD4MQ60"/>
<proteinExistence type="predicted"/>
<sequence>MYLFMTTIAVLFALASAAEDGPIDPKIVPTIRLSNGVEMPVIGLGTALAYPGQVEFAVDAAVTAGYRLIDTAHNYDNEEAIGNALQYLFSSGVIKREDIFVSTKLTETGYHKEDVESQLREQLGRLKLDYVDMYLMHFPAAFTKNNHSFDATVKPEETWQGMEEVYNKNLTRAIGVSNFNTSQLERVLKIAKVPIHNLQVECHVHFVQHELQELCTRNNISMTCYAPLGAPGRPKRLLPKGSLYPWPPGPKPLLNPEVLKLSGKYGKPAASILLRYLIQRGNIAIPKSVQPERIHENIQVFDFNLTDDEMDKLSQSQPQQRLYTQDWLIGHPEDPFASERQF</sequence>
<comment type="caution">
    <text evidence="6">The sequence shown here is derived from an EMBL/GenBank/DDBJ whole genome shotgun (WGS) entry which is preliminary data.</text>
</comment>
<name>A0AAD4MQ60_9BILA</name>
<dbReference type="InterPro" id="IPR036812">
    <property type="entry name" value="NAD(P)_OxRdtase_dom_sf"/>
</dbReference>
<evidence type="ECO:0000256" key="2">
    <source>
        <dbReference type="PIRSR" id="PIRSR000097-2"/>
    </source>
</evidence>
<protein>
    <submittedName>
        <fullName evidence="6">Aldo/keto reductase family domain-containing protein</fullName>
    </submittedName>
</protein>
<dbReference type="InterPro" id="IPR020471">
    <property type="entry name" value="AKR"/>
</dbReference>
<dbReference type="InterPro" id="IPR018170">
    <property type="entry name" value="Aldo/ket_reductase_CS"/>
</dbReference>
<dbReference type="PRINTS" id="PR00069">
    <property type="entry name" value="ALDKETRDTASE"/>
</dbReference>
<dbReference type="GO" id="GO:0016491">
    <property type="term" value="F:oxidoreductase activity"/>
    <property type="evidence" value="ECO:0007669"/>
    <property type="project" value="InterPro"/>
</dbReference>
<keyword evidence="4" id="KW-0732">Signal</keyword>
<evidence type="ECO:0000256" key="3">
    <source>
        <dbReference type="PIRSR" id="PIRSR000097-3"/>
    </source>
</evidence>
<dbReference type="PROSITE" id="PS00062">
    <property type="entry name" value="ALDOKETO_REDUCTASE_2"/>
    <property type="match status" value="1"/>
</dbReference>
<evidence type="ECO:0000313" key="6">
    <source>
        <dbReference type="EMBL" id="KAI1700660.1"/>
    </source>
</evidence>
<dbReference type="PROSITE" id="PS00063">
    <property type="entry name" value="ALDOKETO_REDUCTASE_3"/>
    <property type="match status" value="1"/>
</dbReference>